<evidence type="ECO:0000259" key="14">
    <source>
        <dbReference type="PROSITE" id="PS51194"/>
    </source>
</evidence>
<dbReference type="InterPro" id="IPR041082">
    <property type="entry name" value="Suv3_C_1"/>
</dbReference>
<feature type="region of interest" description="Disordered" evidence="12">
    <location>
        <begin position="1322"/>
        <end position="1377"/>
    </location>
</feature>
<dbReference type="InterPro" id="IPR050699">
    <property type="entry name" value="RNA-DNA_Helicase"/>
</dbReference>
<comment type="cofactor">
    <cofactor evidence="2">
        <name>Mg(2+)</name>
        <dbReference type="ChEBI" id="CHEBI:18420"/>
    </cofactor>
</comment>
<dbReference type="EMBL" id="JANPWZ010000706">
    <property type="protein sequence ID" value="KAJ3573143.1"/>
    <property type="molecule type" value="Genomic_DNA"/>
</dbReference>
<protein>
    <recommendedName>
        <fullName evidence="4">RNA helicase</fullName>
        <ecNumber evidence="4">3.6.4.13</ecNumber>
    </recommendedName>
</protein>
<dbReference type="InterPro" id="IPR044774">
    <property type="entry name" value="Suv3_DEXQc"/>
</dbReference>
<feature type="region of interest" description="Disordered" evidence="12">
    <location>
        <begin position="1621"/>
        <end position="1724"/>
    </location>
</feature>
<dbReference type="FunFam" id="3.40.50.300:FF:000269">
    <property type="entry name" value="ATP-dependent RNA helicase SUPV3L1, mitochondrial"/>
    <property type="match status" value="1"/>
</dbReference>
<dbReference type="InterPro" id="IPR001650">
    <property type="entry name" value="Helicase_C-like"/>
</dbReference>
<dbReference type="Proteomes" id="UP001148614">
    <property type="component" value="Unassembled WGS sequence"/>
</dbReference>
<dbReference type="GO" id="GO:0045025">
    <property type="term" value="C:mitochondrial degradosome"/>
    <property type="evidence" value="ECO:0007669"/>
    <property type="project" value="TreeGrafter"/>
</dbReference>
<feature type="compositionally biased region" description="Acidic residues" evidence="12">
    <location>
        <begin position="1819"/>
        <end position="1830"/>
    </location>
</feature>
<dbReference type="CDD" id="cd17913">
    <property type="entry name" value="DEXQc_Suv3"/>
    <property type="match status" value="1"/>
</dbReference>
<dbReference type="GO" id="GO:0005524">
    <property type="term" value="F:ATP binding"/>
    <property type="evidence" value="ECO:0007669"/>
    <property type="project" value="UniProtKB-KW"/>
</dbReference>
<dbReference type="VEuPathDB" id="FungiDB:F4678DRAFT_418464"/>
<evidence type="ECO:0000256" key="3">
    <source>
        <dbReference type="ARBA" id="ARBA00004173"/>
    </source>
</evidence>
<dbReference type="PANTHER" id="PTHR12131">
    <property type="entry name" value="ATP-DEPENDENT RNA AND DNA HELICASE"/>
    <property type="match status" value="1"/>
</dbReference>
<feature type="region of interest" description="Disordered" evidence="12">
    <location>
        <begin position="1777"/>
        <end position="1830"/>
    </location>
</feature>
<dbReference type="GO" id="GO:0000965">
    <property type="term" value="P:mitochondrial RNA 3'-end processing"/>
    <property type="evidence" value="ECO:0007669"/>
    <property type="project" value="TreeGrafter"/>
</dbReference>
<organism evidence="15 16">
    <name type="scientific">Xylaria arbuscula</name>
    <dbReference type="NCBI Taxonomy" id="114810"/>
    <lineage>
        <taxon>Eukaryota</taxon>
        <taxon>Fungi</taxon>
        <taxon>Dikarya</taxon>
        <taxon>Ascomycota</taxon>
        <taxon>Pezizomycotina</taxon>
        <taxon>Sordariomycetes</taxon>
        <taxon>Xylariomycetidae</taxon>
        <taxon>Xylariales</taxon>
        <taxon>Xylariaceae</taxon>
        <taxon>Xylaria</taxon>
    </lineage>
</organism>
<proteinExistence type="predicted"/>
<feature type="compositionally biased region" description="Polar residues" evidence="12">
    <location>
        <begin position="1332"/>
        <end position="1341"/>
    </location>
</feature>
<feature type="compositionally biased region" description="Low complexity" evidence="12">
    <location>
        <begin position="1679"/>
        <end position="1690"/>
    </location>
</feature>
<feature type="region of interest" description="Disordered" evidence="12">
    <location>
        <begin position="1410"/>
        <end position="1459"/>
    </location>
</feature>
<feature type="compositionally biased region" description="Low complexity" evidence="12">
    <location>
        <begin position="1410"/>
        <end position="1420"/>
    </location>
</feature>
<dbReference type="PROSITE" id="PS51194">
    <property type="entry name" value="HELICASE_CTER"/>
    <property type="match status" value="1"/>
</dbReference>
<feature type="compositionally biased region" description="Low complexity" evidence="12">
    <location>
        <begin position="1702"/>
        <end position="1711"/>
    </location>
</feature>
<evidence type="ECO:0000256" key="12">
    <source>
        <dbReference type="SAM" id="MobiDB-lite"/>
    </source>
</evidence>
<dbReference type="EC" id="3.6.4.13" evidence="4"/>
<dbReference type="PANTHER" id="PTHR12131:SF1">
    <property type="entry name" value="ATP-DEPENDENT RNA HELICASE SUPV3L1, MITOCHONDRIAL-RELATED"/>
    <property type="match status" value="1"/>
</dbReference>
<dbReference type="Pfam" id="PF00271">
    <property type="entry name" value="Helicase_C"/>
    <property type="match status" value="1"/>
</dbReference>
<dbReference type="Gene3D" id="3.40.50.300">
    <property type="entry name" value="P-loop containing nucleotide triphosphate hydrolases"/>
    <property type="match status" value="2"/>
</dbReference>
<keyword evidence="7" id="KW-0347">Helicase</keyword>
<evidence type="ECO:0000256" key="4">
    <source>
        <dbReference type="ARBA" id="ARBA00012552"/>
    </source>
</evidence>
<reference evidence="15" key="1">
    <citation type="submission" date="2022-07" db="EMBL/GenBank/DDBJ databases">
        <title>Genome Sequence of Xylaria arbuscula.</title>
        <authorList>
            <person name="Buettner E."/>
        </authorList>
    </citation>
    <scope>NUCLEOTIDE SEQUENCE</scope>
    <source>
        <strain evidence="15">VT107</strain>
    </source>
</reference>
<keyword evidence="5" id="KW-0547">Nucleotide-binding</keyword>
<feature type="region of interest" description="Disordered" evidence="12">
    <location>
        <begin position="1189"/>
        <end position="1210"/>
    </location>
</feature>
<dbReference type="InterPro" id="IPR022192">
    <property type="entry name" value="SUV3_C"/>
</dbReference>
<feature type="region of interest" description="Disordered" evidence="12">
    <location>
        <begin position="1488"/>
        <end position="1589"/>
    </location>
</feature>
<evidence type="ECO:0000256" key="8">
    <source>
        <dbReference type="ARBA" id="ARBA00022840"/>
    </source>
</evidence>
<dbReference type="FunFam" id="1.20.272.40:FF:000002">
    <property type="entry name" value="ATP-dependent RNA helicase SUV3, mitochondrial"/>
    <property type="match status" value="1"/>
</dbReference>
<dbReference type="Gene3D" id="1.20.58.1080">
    <property type="match status" value="1"/>
</dbReference>
<feature type="chain" id="PRO_5040790591" description="RNA helicase" evidence="13">
    <location>
        <begin position="22"/>
        <end position="1830"/>
    </location>
</feature>
<keyword evidence="16" id="KW-1185">Reference proteome</keyword>
<feature type="compositionally biased region" description="Polar residues" evidence="12">
    <location>
        <begin position="1648"/>
        <end position="1665"/>
    </location>
</feature>
<dbReference type="SMART" id="SM00490">
    <property type="entry name" value="HELICc"/>
    <property type="match status" value="1"/>
</dbReference>
<sequence>MLGHICILGLLIDLSYTCSLGQQVQEEFMESNCCRKKRLSRRKTGPAFEFIGVAGSSGSVKPRTKEAGIIIRRQAARSGRQKYVRGSVGQDEEDPVSITPQVQKSVHVDISAGANNAWSAIQLSLNGYETMRTIYNFDITALDSFIEVDLAVNAFRLLQDQSTSPAALLQTSSSSFLAYLPSRYGFKPFLNDAMHCVAAKAAQMLGKPTTRFSPSTLHTKALHSLCSTIQNDPACPMSDIYCATRLLVLYESLGPPDVNALVIHNECGIELLSQEGPSPALSHFEHMLFRSQGPHILISEMYKKKTSMFEAQQWQLFFFSASNKETNIDAQYWWKFFGCMVFLPGILKDARVLFSEATLDPFTYSSQSFGILKRVKNLSQALNENHVLYQRSTSQPRSLLDLPSSVHVESMDRVRLQGFLQYPTMFLSRLQATLSISEVDRAMGEEEAQKVAAQVLLAERMARHSDPTMAWHLGQRNRLPYSIIPAKKRNVDRPAAWTLSFAGLSKGLSKTASTRLNSLAQPESNDRPSKDSKRDAARAYLVFRKLVLAQYEEFIKYNNWAAKKDQYNAFGVASQSDFDREATLFRRSINKSCELALEKHAVSRADNPLFWSLRNAFVTQDLRGLSAEIQYSFQSFLTRSRFAKNIAATHQKIADMRFPYEWYPATRALQRTVHLHVGPTNSGKTYNALKALENAKSGIYAGPLRLLAHEVYSRFTAKGKVCALITGEEQRIPEGADSYFSSCTVEMTPMNEPVDVAVIDEIQMIGDVERGWAWTQAFLGVQAKELHLCGEERTVELIQSFCATLGDECVVHRYQRLSGLETMHESLNGDLKNLQKGDAVVAFSRIELHGLKKRIEEVTGKKCAIIYGSLPPETRAQQAAFFNDPNNDYDYLVASDAIGMGLNLEIRRVVFESTHKRDSMSFRQITVPETKQIGGRAGRFRTANHAIQAATSDGQAPAPKPSGPGLVTALEDEDLAVVIQAFNSEAPPIKTAGIQPPTAALERFSTYFPPNTPLSFMLWRLRDLARLSSRFHLCQLKEMIEVADLIQPFPMSIYDRCVFLNAPVSLRDGKGALVLQAFARCVSRMEGGSLLDLPEIELELLDVKLNEWREGPAAYLRKLEALHKSITLYLWLTYRFTGVFTSQNLAFHVKELVETKINDYLSGVSQSDERRKKRLDTIRKAARAQKLKQEQLLSDTLPPEGPGRQGVGDWLEEGHEEPLFEDRSQLEDITPLQDKSHEHMSIDLQDRRRYSTVHFSEPLFSIMDDSEGDEFMYLPPPAGGIDPPRPAKQGHEWVWFPAGYWAEREITEAPLKESIRAFGWRKRSGKSSSGSPKHTSQNSNPFLDKAEASSEHSASGRLLTRTAASSESGGSFFPLNRMPGAPLPSPYLTEETHVQSLQWPSIDAAARRSSTSGSSVFRSRPLLSPSPLHVSHAESEIESESVSPATIRGNIPTGASTPSINTELLIPTVAISPESPPKKSFIMWRMLSQNRSKPKRSKTPSDEKLGGDSAHLHSSRIQGVTSSPLRKSSNMSDKSRKSLKGFPTKLFRKARWPRKISNSSAVSTSSSLQTVSVQSHSPSTPGSEKGETVATTNANAWASEYPGNEAIRVQTPRIEQFPRSFFQDLSPPTSPRRPLSRQEGQAHLRKTALSTSFTPGGDSSNSSTPRQHHYNHYNRDDGGNSNSNKGSNDNARLRVPGHTNAHTHTSSSSSPRKPRKDTKDRTEKEWWEVTVPTSYAEIDQRTPFKFDLPEHLPTSPMCPTNKRHKSGGTGVCVYHGRAKGRKDGTTSSSMSNDGDLLGEGAYGSDEEGGGGGGGRQDGYSEDGDESDVWK</sequence>
<dbReference type="GO" id="GO:0003724">
    <property type="term" value="F:RNA helicase activity"/>
    <property type="evidence" value="ECO:0007669"/>
    <property type="project" value="UniProtKB-EC"/>
</dbReference>
<keyword evidence="10" id="KW-0496">Mitochondrion</keyword>
<dbReference type="VEuPathDB" id="FungiDB:F4678DRAFT_453609"/>
<dbReference type="Pfam" id="PF18147">
    <property type="entry name" value="Suv3_C_1"/>
    <property type="match status" value="1"/>
</dbReference>
<dbReference type="InterPro" id="IPR055206">
    <property type="entry name" value="DEXQc_SUV3"/>
</dbReference>
<evidence type="ECO:0000256" key="11">
    <source>
        <dbReference type="ARBA" id="ARBA00047984"/>
    </source>
</evidence>
<keyword evidence="8" id="KW-0067">ATP-binding</keyword>
<accession>A0A9W8NEU6</accession>
<dbReference type="CDD" id="cd18805">
    <property type="entry name" value="SF2_C_suv3"/>
    <property type="match status" value="1"/>
</dbReference>
<evidence type="ECO:0000256" key="6">
    <source>
        <dbReference type="ARBA" id="ARBA00022801"/>
    </source>
</evidence>
<evidence type="ECO:0000313" key="15">
    <source>
        <dbReference type="EMBL" id="KAJ3573143.1"/>
    </source>
</evidence>
<dbReference type="Gene3D" id="1.20.272.40">
    <property type="match status" value="1"/>
</dbReference>
<comment type="caution">
    <text evidence="15">The sequence shown here is derived from an EMBL/GenBank/DDBJ whole genome shotgun (WGS) entry which is preliminary data.</text>
</comment>
<evidence type="ECO:0000313" key="16">
    <source>
        <dbReference type="Proteomes" id="UP001148614"/>
    </source>
</evidence>
<dbReference type="Pfam" id="PF22527">
    <property type="entry name" value="DEXQc_Suv3"/>
    <property type="match status" value="1"/>
</dbReference>
<dbReference type="InterPro" id="IPR027417">
    <property type="entry name" value="P-loop_NTPase"/>
</dbReference>
<feature type="signal peptide" evidence="13">
    <location>
        <begin position="1"/>
        <end position="21"/>
    </location>
</feature>
<evidence type="ECO:0000256" key="9">
    <source>
        <dbReference type="ARBA" id="ARBA00022946"/>
    </source>
</evidence>
<feature type="domain" description="Helicase C-terminal" evidence="14">
    <location>
        <begin position="826"/>
        <end position="1002"/>
    </location>
</feature>
<comment type="cofactor">
    <cofactor evidence="1">
        <name>Mn(2+)</name>
        <dbReference type="ChEBI" id="CHEBI:29035"/>
    </cofactor>
</comment>
<evidence type="ECO:0000256" key="5">
    <source>
        <dbReference type="ARBA" id="ARBA00022741"/>
    </source>
</evidence>
<dbReference type="FunFam" id="3.40.50.300:FF:000957">
    <property type="entry name" value="ATP-dependent RNA helicase SUV3L, mitochondrial"/>
    <property type="match status" value="1"/>
</dbReference>
<keyword evidence="13" id="KW-0732">Signal</keyword>
<feature type="compositionally biased region" description="Low complexity" evidence="12">
    <location>
        <begin position="1557"/>
        <end position="1577"/>
    </location>
</feature>
<dbReference type="SUPFAM" id="SSF52540">
    <property type="entry name" value="P-loop containing nucleoside triphosphate hydrolases"/>
    <property type="match status" value="1"/>
</dbReference>
<comment type="subcellular location">
    <subcellularLocation>
        <location evidence="3">Mitochondrion</location>
    </subcellularLocation>
</comment>
<feature type="compositionally biased region" description="Polar residues" evidence="12">
    <location>
        <begin position="1515"/>
        <end position="1532"/>
    </location>
</feature>
<name>A0A9W8NEU6_9PEZI</name>
<keyword evidence="9" id="KW-0809">Transit peptide</keyword>
<evidence type="ECO:0000256" key="13">
    <source>
        <dbReference type="SAM" id="SignalP"/>
    </source>
</evidence>
<gene>
    <name evidence="15" type="ORF">NPX13_g4810</name>
</gene>
<keyword evidence="6" id="KW-0378">Hydrolase</keyword>
<dbReference type="Pfam" id="PF12513">
    <property type="entry name" value="SUV3_C"/>
    <property type="match status" value="1"/>
</dbReference>
<comment type="catalytic activity">
    <reaction evidence="11">
        <text>ATP + H2O = ADP + phosphate + H(+)</text>
        <dbReference type="Rhea" id="RHEA:13065"/>
        <dbReference type="ChEBI" id="CHEBI:15377"/>
        <dbReference type="ChEBI" id="CHEBI:15378"/>
        <dbReference type="ChEBI" id="CHEBI:30616"/>
        <dbReference type="ChEBI" id="CHEBI:43474"/>
        <dbReference type="ChEBI" id="CHEBI:456216"/>
        <dbReference type="EC" id="3.6.4.13"/>
    </reaction>
</comment>
<evidence type="ECO:0000256" key="1">
    <source>
        <dbReference type="ARBA" id="ARBA00001936"/>
    </source>
</evidence>
<dbReference type="VEuPathDB" id="FungiDB:F4678DRAFT_476817"/>
<dbReference type="GO" id="GO:0016787">
    <property type="term" value="F:hydrolase activity"/>
    <property type="evidence" value="ECO:0007669"/>
    <property type="project" value="UniProtKB-KW"/>
</dbReference>
<evidence type="ECO:0000256" key="2">
    <source>
        <dbReference type="ARBA" id="ARBA00001946"/>
    </source>
</evidence>
<evidence type="ECO:0000256" key="10">
    <source>
        <dbReference type="ARBA" id="ARBA00023128"/>
    </source>
</evidence>
<evidence type="ECO:0000256" key="7">
    <source>
        <dbReference type="ARBA" id="ARBA00022806"/>
    </source>
</evidence>